<proteinExistence type="predicted"/>
<dbReference type="Proteomes" id="UP000002421">
    <property type="component" value="Segment"/>
</dbReference>
<organismHost>
    <name type="scientific">Pseudomonas chlororaphis</name>
    <dbReference type="NCBI Taxonomy" id="587753"/>
</organismHost>
<name>B3FK43_BP201</name>
<gene>
    <name evidence="1" type="ORF">201phi2-1p068</name>
</gene>
<evidence type="ECO:0000313" key="2">
    <source>
        <dbReference type="Proteomes" id="UP000002421"/>
    </source>
</evidence>
<reference evidence="1 2" key="1">
    <citation type="journal article" date="2008" name="Virology">
        <title>Characterization of Pseudomonas chlororaphis myovirus 201varphi2-1 via genomic sequencing, mass spectrometry, and electron microscopy.</title>
        <authorList>
            <person name="Thomas J.A."/>
            <person name="Rolando M.R."/>
            <person name="Carroll C.A."/>
            <person name="Shen P.S."/>
            <person name="Belnap D.M."/>
            <person name="Weintraub S.T."/>
            <person name="Serwer P."/>
            <person name="Hardies S.C."/>
        </authorList>
    </citation>
    <scope>NUCLEOTIDE SEQUENCE</scope>
</reference>
<sequence length="90" mass="10128">MNRQEQFKQLVEEWLELDLPYTCTSLDLYTSVRIERKADTVVFSSKRAGQVGELGMAQIKDGKVDGMVYVSSTPHLGLMLFGLEKSVEAN</sequence>
<protein>
    <submittedName>
        <fullName evidence="1">Uncharacterized protein</fullName>
    </submittedName>
</protein>
<dbReference type="KEGG" id="vg:6372488"/>
<accession>B3FK43</accession>
<dbReference type="RefSeq" id="YP_001956793.1">
    <property type="nucleotide sequence ID" value="NC_010821.1"/>
</dbReference>
<organism evidence="1 2">
    <name type="scientific">Pseudomonas phage 201phi2-1</name>
    <name type="common">Pseudomonas chlororaphis phage 201phi2-1</name>
    <dbReference type="NCBI Taxonomy" id="198110"/>
    <lineage>
        <taxon>Viruses</taxon>
        <taxon>Duplodnaviria</taxon>
        <taxon>Heunggongvirae</taxon>
        <taxon>Uroviricota</taxon>
        <taxon>Caudoviricetes</taxon>
        <taxon>Chimalliviridae</taxon>
        <taxon>Serwervirus</taxon>
        <taxon>Serwervirus 201phi21</taxon>
    </lineage>
</organism>
<keyword evidence="2" id="KW-1185">Reference proteome</keyword>
<evidence type="ECO:0000313" key="1">
    <source>
        <dbReference type="EMBL" id="ABY62901.1"/>
    </source>
</evidence>
<dbReference type="EMBL" id="EU197055">
    <property type="protein sequence ID" value="ABY62901.1"/>
    <property type="molecule type" value="Genomic_DNA"/>
</dbReference>